<dbReference type="AlphaFoldDB" id="A0A2P6N591"/>
<keyword evidence="3" id="KW-1185">Reference proteome</keyword>
<sequence length="360" mass="41418">MDNTFVDMMTAMGEGFRVQIAGLQQKNCKLTEDLTKLQKECDDLRSTTKPDDAITAENQYMRGQLESLRGQIKNLRHQLEGKKEKKRKGKKRGPGRPRRELEVDSDSDVYSDDEEDDVEVDSEEERPNRVREGADTPPKRTRSMTASGSQGRMTRRSSINRQEISFVEDDDRDDEPLKRDQDDEELLVGPNVRAEDFFSNFKFPTENARFGRPESNKMKRRENLSWDFLVNNGVIQTRTSQQKPTPLFCRFLTRDDKPEDLIMWLEGGGGDWRLGSWMDKKIGDPKKVTTSFVSAADVRQRLGVVMNEQARRLLEVKIEQKSVWQHLSIHYKGDVKNLSEIQALIVDKTSGDRSVSSTPK</sequence>
<reference evidence="2 3" key="1">
    <citation type="journal article" date="2018" name="Genome Biol. Evol.">
        <title>Multiple Roots of Fruiting Body Formation in Amoebozoa.</title>
        <authorList>
            <person name="Hillmann F."/>
            <person name="Forbes G."/>
            <person name="Novohradska S."/>
            <person name="Ferling I."/>
            <person name="Riege K."/>
            <person name="Groth M."/>
            <person name="Westermann M."/>
            <person name="Marz M."/>
            <person name="Spaller T."/>
            <person name="Winckler T."/>
            <person name="Schaap P."/>
            <person name="Glockner G."/>
        </authorList>
    </citation>
    <scope>NUCLEOTIDE SEQUENCE [LARGE SCALE GENOMIC DNA]</scope>
    <source>
        <strain evidence="2 3">Jena</strain>
    </source>
</reference>
<evidence type="ECO:0000256" key="1">
    <source>
        <dbReference type="SAM" id="MobiDB-lite"/>
    </source>
</evidence>
<proteinExistence type="predicted"/>
<feature type="compositionally biased region" description="Basic and acidic residues" evidence="1">
    <location>
        <begin position="125"/>
        <end position="138"/>
    </location>
</feature>
<dbReference type="EMBL" id="MDYQ01000196">
    <property type="protein sequence ID" value="PRP79112.1"/>
    <property type="molecule type" value="Genomic_DNA"/>
</dbReference>
<feature type="compositionally biased region" description="Basic residues" evidence="1">
    <location>
        <begin position="84"/>
        <end position="96"/>
    </location>
</feature>
<protein>
    <submittedName>
        <fullName evidence="2">Uncharacterized protein</fullName>
    </submittedName>
</protein>
<evidence type="ECO:0000313" key="2">
    <source>
        <dbReference type="EMBL" id="PRP79112.1"/>
    </source>
</evidence>
<dbReference type="InParanoid" id="A0A2P6N591"/>
<evidence type="ECO:0000313" key="3">
    <source>
        <dbReference type="Proteomes" id="UP000241769"/>
    </source>
</evidence>
<comment type="caution">
    <text evidence="2">The sequence shown here is derived from an EMBL/GenBank/DDBJ whole genome shotgun (WGS) entry which is preliminary data.</text>
</comment>
<organism evidence="2 3">
    <name type="scientific">Planoprotostelium fungivorum</name>
    <dbReference type="NCBI Taxonomy" id="1890364"/>
    <lineage>
        <taxon>Eukaryota</taxon>
        <taxon>Amoebozoa</taxon>
        <taxon>Evosea</taxon>
        <taxon>Variosea</taxon>
        <taxon>Cavosteliida</taxon>
        <taxon>Cavosteliaceae</taxon>
        <taxon>Planoprotostelium</taxon>
    </lineage>
</organism>
<name>A0A2P6N591_9EUKA</name>
<feature type="compositionally biased region" description="Acidic residues" evidence="1">
    <location>
        <begin position="103"/>
        <end position="124"/>
    </location>
</feature>
<feature type="compositionally biased region" description="Polar residues" evidence="1">
    <location>
        <begin position="143"/>
        <end position="163"/>
    </location>
</feature>
<accession>A0A2P6N591</accession>
<dbReference type="Proteomes" id="UP000241769">
    <property type="component" value="Unassembled WGS sequence"/>
</dbReference>
<feature type="region of interest" description="Disordered" evidence="1">
    <location>
        <begin position="76"/>
        <end position="182"/>
    </location>
</feature>
<gene>
    <name evidence="2" type="ORF">PROFUN_11668</name>
</gene>